<evidence type="ECO:0000313" key="2">
    <source>
        <dbReference type="EMBL" id="KAF6104180.1"/>
    </source>
</evidence>
<accession>A0A834A7B2</accession>
<dbReference type="AlphaFoldDB" id="A0A834A7B2"/>
<dbReference type="Proteomes" id="UP000664940">
    <property type="component" value="Unassembled WGS sequence"/>
</dbReference>
<gene>
    <name evidence="2" type="ORF">HJG60_011198</name>
</gene>
<sequence length="170" mass="19491">MWPRQRGTLHAMPCFTVTTSLGLPAACAPRVHRLRSCTQDALHAQDVLHAWYHCFLCHDLSLPSCLTPPLLLVWMYVYILTPWLSHFHTVQLSVRSGCYLVSKLLLTLFWLCEEAQCVYPHLHLGQKSAWASLHVLTSHVNLLLCEVAVHVFRCGASVFYFSKSTFFFQF</sequence>
<keyword evidence="1" id="KW-0732">Signal</keyword>
<dbReference type="EMBL" id="JABVXQ010000006">
    <property type="protein sequence ID" value="KAF6104180.1"/>
    <property type="molecule type" value="Genomic_DNA"/>
</dbReference>
<proteinExistence type="predicted"/>
<evidence type="ECO:0000313" key="3">
    <source>
        <dbReference type="Proteomes" id="UP000664940"/>
    </source>
</evidence>
<evidence type="ECO:0000256" key="1">
    <source>
        <dbReference type="SAM" id="SignalP"/>
    </source>
</evidence>
<organism evidence="2 3">
    <name type="scientific">Phyllostomus discolor</name>
    <name type="common">pale spear-nosed bat</name>
    <dbReference type="NCBI Taxonomy" id="89673"/>
    <lineage>
        <taxon>Eukaryota</taxon>
        <taxon>Metazoa</taxon>
        <taxon>Chordata</taxon>
        <taxon>Craniata</taxon>
        <taxon>Vertebrata</taxon>
        <taxon>Euteleostomi</taxon>
        <taxon>Mammalia</taxon>
        <taxon>Eutheria</taxon>
        <taxon>Laurasiatheria</taxon>
        <taxon>Chiroptera</taxon>
        <taxon>Yangochiroptera</taxon>
        <taxon>Phyllostomidae</taxon>
        <taxon>Phyllostominae</taxon>
        <taxon>Phyllostomus</taxon>
    </lineage>
</organism>
<protein>
    <submittedName>
        <fullName evidence="2">Uncharacterized protein</fullName>
    </submittedName>
</protein>
<feature type="chain" id="PRO_5032285181" evidence="1">
    <location>
        <begin position="23"/>
        <end position="170"/>
    </location>
</feature>
<name>A0A834A7B2_9CHIR</name>
<reference evidence="2 3" key="1">
    <citation type="journal article" date="2020" name="Nature">
        <title>Six reference-quality genomes reveal evolution of bat adaptations.</title>
        <authorList>
            <person name="Jebb D."/>
            <person name="Huang Z."/>
            <person name="Pippel M."/>
            <person name="Hughes G.M."/>
            <person name="Lavrichenko K."/>
            <person name="Devanna P."/>
            <person name="Winkler S."/>
            <person name="Jermiin L.S."/>
            <person name="Skirmuntt E.C."/>
            <person name="Katzourakis A."/>
            <person name="Burkitt-Gray L."/>
            <person name="Ray D.A."/>
            <person name="Sullivan K.A.M."/>
            <person name="Roscito J.G."/>
            <person name="Kirilenko B.M."/>
            <person name="Davalos L.M."/>
            <person name="Corthals A.P."/>
            <person name="Power M.L."/>
            <person name="Jones G."/>
            <person name="Ransome R.D."/>
            <person name="Dechmann D.K.N."/>
            <person name="Locatelli A.G."/>
            <person name="Puechmaille S.J."/>
            <person name="Fedrigo O."/>
            <person name="Jarvis E.D."/>
            <person name="Hiller M."/>
            <person name="Vernes S.C."/>
            <person name="Myers E.W."/>
            <person name="Teeling E.C."/>
        </authorList>
    </citation>
    <scope>NUCLEOTIDE SEQUENCE [LARGE SCALE GENOMIC DNA]</scope>
    <source>
        <strain evidence="2">Bat1K_MPI-CBG_1</strain>
    </source>
</reference>
<comment type="caution">
    <text evidence="2">The sequence shown here is derived from an EMBL/GenBank/DDBJ whole genome shotgun (WGS) entry which is preliminary data.</text>
</comment>
<feature type="signal peptide" evidence="1">
    <location>
        <begin position="1"/>
        <end position="22"/>
    </location>
</feature>